<dbReference type="InterPro" id="IPR007111">
    <property type="entry name" value="NACHT_NTPase"/>
</dbReference>
<keyword evidence="2" id="KW-1133">Transmembrane helix</keyword>
<reference evidence="4 5" key="1">
    <citation type="submission" date="2016-09" db="EMBL/GenBank/DDBJ databases">
        <title>Streptomyces platensis DSM40041, a candidate organism with high potential of specific P450 cytochromes.</title>
        <authorList>
            <person name="Grumaz C."/>
            <person name="Vainshtein Y."/>
            <person name="Kirstahler P."/>
            <person name="Sohn K."/>
        </authorList>
    </citation>
    <scope>NUCLEOTIDE SEQUENCE [LARGE SCALE GENOMIC DNA]</scope>
    <source>
        <strain evidence="4 5">DSM 40041</strain>
    </source>
</reference>
<gene>
    <name evidence="4" type="ORF">BG653_03550</name>
</gene>
<evidence type="ECO:0000313" key="5">
    <source>
        <dbReference type="Proteomes" id="UP000194225"/>
    </source>
</evidence>
<proteinExistence type="predicted"/>
<evidence type="ECO:0000313" key="4">
    <source>
        <dbReference type="EMBL" id="OSY44950.1"/>
    </source>
</evidence>
<accession>A0ABX3XVV8</accession>
<sequence>MTRANPATARHTRWGWLALTVVTVGVAVTMAARAGTGEVDPGGLAVGLVSLMLAVAGLHQATLSQAWQDTDTAGLADRLAVDVRKREEEARQRLLGGSDRTINVAFTFLPSPAHHGTGAAPHGTLQEVAAYYQALRPGRLVITGVPGAGKTVLALHLILLLLADRALGGPVPVRLSLSTFDPDRNTLDDWLADHLTRAYRLRPTAAAALVAARLILPVLDGLDEMDAGETPGRASRAAAALEAMNRYVHGTTKGQLVLTCRSTPYAALEGADMWAEDASRIDIAPVSLAATEAFVTARARKPARWEPVLNALHAAPAGPLAQGLSTPWRLTLALAVYDARHRDGSWARDPVDLLEPTLRTPEQIRDHLLNLFILAASSTGATTAPYTRLQVRTWLTVLAGYLHANTTSARDVAGRRLSGTDLVLHELWPLTGHHRARTVHVLLTLVLWATADLPAALLDDWKVYAGNVTLMVVGSLLTGIPPWPMPSRLERVAVKTPAGRQQLVNGLVGGLFWGGLVVVVDMGNVVGPVIGLGYGLLVGLAGGAMVGAGLAGVLSDAPEERRPHGSASPRGMVRDDLVTGFATGLVVGLGFVPFYWFALGPVFALGAVLIYMLLFGLGGGRALALLYNRLFRCGYRGALDALFRPWRAFGPLFRTGAGPALGTAGVRYTAFLLCTRRWWSGQPLPWRLGRFLDWCCDAGLTRTAGNAYQFRHRELQDFLTSGPIHHAPPHQPASTDPGGRPPPCVPEP</sequence>
<organism evidence="4 5">
    <name type="scientific">Streptomyces platensis</name>
    <dbReference type="NCBI Taxonomy" id="58346"/>
    <lineage>
        <taxon>Bacteria</taxon>
        <taxon>Bacillati</taxon>
        <taxon>Actinomycetota</taxon>
        <taxon>Actinomycetes</taxon>
        <taxon>Kitasatosporales</taxon>
        <taxon>Streptomycetaceae</taxon>
        <taxon>Streptomyces</taxon>
    </lineage>
</organism>
<dbReference type="InterPro" id="IPR027417">
    <property type="entry name" value="P-loop_NTPase"/>
</dbReference>
<dbReference type="Proteomes" id="UP000194225">
    <property type="component" value="Unassembled WGS sequence"/>
</dbReference>
<feature type="domain" description="NACHT" evidence="3">
    <location>
        <begin position="140"/>
        <end position="264"/>
    </location>
</feature>
<feature type="transmembrane region" description="Helical" evidence="2">
    <location>
        <begin position="503"/>
        <end position="520"/>
    </location>
</feature>
<feature type="region of interest" description="Disordered" evidence="1">
    <location>
        <begin position="724"/>
        <end position="748"/>
    </location>
</feature>
<dbReference type="Pfam" id="PF05729">
    <property type="entry name" value="NACHT"/>
    <property type="match status" value="1"/>
</dbReference>
<keyword evidence="2" id="KW-0812">Transmembrane</keyword>
<feature type="transmembrane region" description="Helical" evidence="2">
    <location>
        <begin position="576"/>
        <end position="596"/>
    </location>
</feature>
<keyword evidence="5" id="KW-1185">Reference proteome</keyword>
<evidence type="ECO:0000256" key="1">
    <source>
        <dbReference type="SAM" id="MobiDB-lite"/>
    </source>
</evidence>
<keyword evidence="2" id="KW-0472">Membrane</keyword>
<comment type="caution">
    <text evidence="4">The sequence shown here is derived from an EMBL/GenBank/DDBJ whole genome shotgun (WGS) entry which is preliminary data.</text>
</comment>
<evidence type="ECO:0000259" key="3">
    <source>
        <dbReference type="Pfam" id="PF05729"/>
    </source>
</evidence>
<dbReference type="Gene3D" id="3.40.50.300">
    <property type="entry name" value="P-loop containing nucleotide triphosphate hydrolases"/>
    <property type="match status" value="1"/>
</dbReference>
<feature type="transmembrane region" description="Helical" evidence="2">
    <location>
        <begin position="41"/>
        <end position="58"/>
    </location>
</feature>
<protein>
    <submittedName>
        <fullName evidence="4">NACHT domain protein</fullName>
    </submittedName>
</protein>
<dbReference type="EMBL" id="MIGA01000022">
    <property type="protein sequence ID" value="OSY44950.1"/>
    <property type="molecule type" value="Genomic_DNA"/>
</dbReference>
<feature type="compositionally biased region" description="Pro residues" evidence="1">
    <location>
        <begin position="739"/>
        <end position="748"/>
    </location>
</feature>
<evidence type="ECO:0000256" key="2">
    <source>
        <dbReference type="SAM" id="Phobius"/>
    </source>
</evidence>
<feature type="transmembrane region" description="Helical" evidence="2">
    <location>
        <begin position="602"/>
        <end position="627"/>
    </location>
</feature>
<name>A0ABX3XVV8_STRPT</name>
<feature type="transmembrane region" description="Helical" evidence="2">
    <location>
        <begin position="532"/>
        <end position="555"/>
    </location>
</feature>
<dbReference type="SUPFAM" id="SSF52540">
    <property type="entry name" value="P-loop containing nucleoside triphosphate hydrolases"/>
    <property type="match status" value="1"/>
</dbReference>